<dbReference type="OrthoDB" id="5400049at2759"/>
<dbReference type="EMBL" id="ML121556">
    <property type="protein sequence ID" value="RPB21867.1"/>
    <property type="molecule type" value="Genomic_DNA"/>
</dbReference>
<gene>
    <name evidence="1" type="ORF">L211DRAFT_789687</name>
</gene>
<sequence>GQNLMRHTAVLQFIQLQLKRPWEIRETLSLAVAESFGRATSTAKCLRSWERSWISSRYIKVGLKGKNKSTYSWLEDEGVLLAMREYIASVGEKLTSLGLAQAITEYLQEEDITNKAEEVNKILFYKSESKKSISERTARNWLNKLGFEWKDVRKGVYIDGHEREDVVRYRQEVFLPVLQQLFHSGLREWTEDGTILLKELPAGEKEKILVTHDESTFNANDGKRRMWIQNNAQPLRQKSKGRGIMVSEFLTPRGRLAVPEHISIDGLPRRQATEYLEYGQDNYWTGDKMVQHTLQVAIPIFERAFPGKQALFLFDNASNHNAYASDALLVTNMNLGPGGKQAILRDGFIHSKGIAQSILFPDNHPDLELRGKAKGIRQVLMERGLWQLGMKLNCKPACTDPTSQTCCARQCLRLEQDFQAQRGSLQEGIEARGHLVLFYPKFHCELNFIEFFWAAAKRHARENCEYSLQGLRDTIPLSLNSVSELTIWRFYNKCQRTMSAYRDGCQYGTADFKERVYKSHRRKLA</sequence>
<feature type="non-terminal residue" evidence="1">
    <location>
        <position position="1"/>
    </location>
</feature>
<dbReference type="Proteomes" id="UP000267821">
    <property type="component" value="Unassembled WGS sequence"/>
</dbReference>
<name>A0A3N4LG67_9PEZI</name>
<protein>
    <recommendedName>
        <fullName evidence="3">Tc1-like transposase DDE domain-containing protein</fullName>
    </recommendedName>
</protein>
<dbReference type="STRING" id="1051890.A0A3N4LG67"/>
<evidence type="ECO:0000313" key="1">
    <source>
        <dbReference type="EMBL" id="RPB21867.1"/>
    </source>
</evidence>
<keyword evidence="2" id="KW-1185">Reference proteome</keyword>
<evidence type="ECO:0008006" key="3">
    <source>
        <dbReference type="Google" id="ProtNLM"/>
    </source>
</evidence>
<dbReference type="PANTHER" id="PTHR35871:SF1">
    <property type="entry name" value="CXC1-LIKE CYSTEINE CLUSTER ASSOCIATED WITH KDZ TRANSPOSASES DOMAIN-CONTAINING PROTEIN"/>
    <property type="match status" value="1"/>
</dbReference>
<dbReference type="AlphaFoldDB" id="A0A3N4LG67"/>
<dbReference type="Gene3D" id="3.30.420.10">
    <property type="entry name" value="Ribonuclease H-like superfamily/Ribonuclease H"/>
    <property type="match status" value="2"/>
</dbReference>
<reference evidence="1 2" key="1">
    <citation type="journal article" date="2018" name="Nat. Ecol. Evol.">
        <title>Pezizomycetes genomes reveal the molecular basis of ectomycorrhizal truffle lifestyle.</title>
        <authorList>
            <person name="Murat C."/>
            <person name="Payen T."/>
            <person name="Noel B."/>
            <person name="Kuo A."/>
            <person name="Morin E."/>
            <person name="Chen J."/>
            <person name="Kohler A."/>
            <person name="Krizsan K."/>
            <person name="Balestrini R."/>
            <person name="Da Silva C."/>
            <person name="Montanini B."/>
            <person name="Hainaut M."/>
            <person name="Levati E."/>
            <person name="Barry K.W."/>
            <person name="Belfiori B."/>
            <person name="Cichocki N."/>
            <person name="Clum A."/>
            <person name="Dockter R.B."/>
            <person name="Fauchery L."/>
            <person name="Guy J."/>
            <person name="Iotti M."/>
            <person name="Le Tacon F."/>
            <person name="Lindquist E.A."/>
            <person name="Lipzen A."/>
            <person name="Malagnac F."/>
            <person name="Mello A."/>
            <person name="Molinier V."/>
            <person name="Miyauchi S."/>
            <person name="Poulain J."/>
            <person name="Riccioni C."/>
            <person name="Rubini A."/>
            <person name="Sitrit Y."/>
            <person name="Splivallo R."/>
            <person name="Traeger S."/>
            <person name="Wang M."/>
            <person name="Zifcakova L."/>
            <person name="Wipf D."/>
            <person name="Zambonelli A."/>
            <person name="Paolocci F."/>
            <person name="Nowrousian M."/>
            <person name="Ottonello S."/>
            <person name="Baldrian P."/>
            <person name="Spatafora J.W."/>
            <person name="Henrissat B."/>
            <person name="Nagy L.G."/>
            <person name="Aury J.M."/>
            <person name="Wincker P."/>
            <person name="Grigoriev I.V."/>
            <person name="Bonfante P."/>
            <person name="Martin F.M."/>
        </authorList>
    </citation>
    <scope>NUCLEOTIDE SEQUENCE [LARGE SCALE GENOMIC DNA]</scope>
    <source>
        <strain evidence="1 2">ATCC MYA-4762</strain>
    </source>
</reference>
<dbReference type="GO" id="GO:0003676">
    <property type="term" value="F:nucleic acid binding"/>
    <property type="evidence" value="ECO:0007669"/>
    <property type="project" value="InterPro"/>
</dbReference>
<evidence type="ECO:0000313" key="2">
    <source>
        <dbReference type="Proteomes" id="UP000267821"/>
    </source>
</evidence>
<dbReference type="InterPro" id="IPR036397">
    <property type="entry name" value="RNaseH_sf"/>
</dbReference>
<dbReference type="PANTHER" id="PTHR35871">
    <property type="entry name" value="EXPRESSED PROTEIN"/>
    <property type="match status" value="1"/>
</dbReference>
<proteinExistence type="predicted"/>
<accession>A0A3N4LG67</accession>
<dbReference type="InParanoid" id="A0A3N4LG67"/>
<organism evidence="1 2">
    <name type="scientific">Terfezia boudieri ATCC MYA-4762</name>
    <dbReference type="NCBI Taxonomy" id="1051890"/>
    <lineage>
        <taxon>Eukaryota</taxon>
        <taxon>Fungi</taxon>
        <taxon>Dikarya</taxon>
        <taxon>Ascomycota</taxon>
        <taxon>Pezizomycotina</taxon>
        <taxon>Pezizomycetes</taxon>
        <taxon>Pezizales</taxon>
        <taxon>Pezizaceae</taxon>
        <taxon>Terfezia</taxon>
    </lineage>
</organism>